<dbReference type="RefSeq" id="WP_313873129.1">
    <property type="nucleotide sequence ID" value="NZ_JAVBIK010000001.1"/>
</dbReference>
<sequence>MGLFDSVLSAVAQNGGSGGLQDIMGMVQGNPQLMQLASQLLANDGSLGGLQGLVSKFQEAGLGDVVASWIGSGANQPVSADQLTQVLGGDALSGFAQQLGLNSGDVAGQLSTMLPGLVDKLTPGGTLPNGGLGNAGDLLGSLGALLKG</sequence>
<gene>
    <name evidence="1" type="ORF">RAE19_00790</name>
</gene>
<comment type="caution">
    <text evidence="1">The sequence shown here is derived from an EMBL/GenBank/DDBJ whole genome shotgun (WGS) entry which is preliminary data.</text>
</comment>
<dbReference type="EMBL" id="JAVBIK010000001">
    <property type="protein sequence ID" value="MDT7517291.1"/>
    <property type="molecule type" value="Genomic_DNA"/>
</dbReference>
<dbReference type="Proteomes" id="UP001321700">
    <property type="component" value="Unassembled WGS sequence"/>
</dbReference>
<evidence type="ECO:0000313" key="1">
    <source>
        <dbReference type="EMBL" id="MDT7517291.1"/>
    </source>
</evidence>
<keyword evidence="2" id="KW-1185">Reference proteome</keyword>
<name>A0ABU3KHU3_9BURK</name>
<dbReference type="Pfam" id="PF20159">
    <property type="entry name" value="YidB"/>
    <property type="match status" value="1"/>
</dbReference>
<organism evidence="1 2">
    <name type="scientific">Rhodoferax potami</name>
    <dbReference type="NCBI Taxonomy" id="3068338"/>
    <lineage>
        <taxon>Bacteria</taxon>
        <taxon>Pseudomonadati</taxon>
        <taxon>Pseudomonadota</taxon>
        <taxon>Betaproteobacteria</taxon>
        <taxon>Burkholderiales</taxon>
        <taxon>Comamonadaceae</taxon>
        <taxon>Rhodoferax</taxon>
    </lineage>
</organism>
<dbReference type="SUPFAM" id="SSF140804">
    <property type="entry name" value="YidB-like"/>
    <property type="match status" value="1"/>
</dbReference>
<reference evidence="1 2" key="1">
    <citation type="submission" date="2023-08" db="EMBL/GenBank/DDBJ databases">
        <title>Rhodoferax potami sp. nov. and Rhodoferax mekongensis sp. nov., isolated from the Mekong River in Thailand.</title>
        <authorList>
            <person name="Kitikhun S."/>
            <person name="Charoenyingcharoen P."/>
            <person name="Siriarchawattana P."/>
            <person name="Likhitrattanapisal S."/>
            <person name="Nilsakha T."/>
            <person name="Chanpet A."/>
            <person name="Rattanawaree P."/>
            <person name="Ingsriswang S."/>
        </authorList>
    </citation>
    <scope>NUCLEOTIDE SEQUENCE [LARGE SCALE GENOMIC DNA]</scope>
    <source>
        <strain evidence="1 2">TBRC 17660</strain>
    </source>
</reference>
<dbReference type="InterPro" id="IPR027405">
    <property type="entry name" value="YidB-like"/>
</dbReference>
<accession>A0ABU3KHU3</accession>
<evidence type="ECO:0000313" key="2">
    <source>
        <dbReference type="Proteomes" id="UP001321700"/>
    </source>
</evidence>
<dbReference type="Gene3D" id="1.10.10.690">
    <property type="entry name" value="YidB-like"/>
    <property type="match status" value="1"/>
</dbReference>
<proteinExistence type="predicted"/>
<protein>
    <submittedName>
        <fullName evidence="1">YidB family protein</fullName>
    </submittedName>
</protein>
<dbReference type="InterPro" id="IPR045372">
    <property type="entry name" value="YidB"/>
</dbReference>